<sequence>MPSEFVHYTFLAKKPSVVDRIRQSGGSIRYFSRYSGLITARIPMAQASRLLRGPDVLLSEEECRIALPQPKVSQILTRKQYMQQTRAAGQTLTWNIQRVWGGGSPLPGAGKKVRVGVIDSGINLNHPDLVSNIKGGVNFIHPGRSPIDGNGHGTHVAGVIAARSNGIGVVGVAPSSNLYAIKVLDDQGSGSVTDLIRGIDWGIDHGMHILNLSLSLSGSQVPAALTHAVQAATRKGILVITAAGNGGNAQGTGDQVEMPARLSSTISVAALDRKNRRASFSATGPSLDLAAPGVNILSTYKEGQYAVLSGTSMAAPHVSGVAALFKQRGLSAATVRRQLLGKAIHLGSRRWYGAGLVQVKKES</sequence>
<dbReference type="SUPFAM" id="SSF52743">
    <property type="entry name" value="Subtilisin-like"/>
    <property type="match status" value="1"/>
</dbReference>
<keyword evidence="3" id="KW-0479">Metal-binding</keyword>
<dbReference type="PANTHER" id="PTHR43806">
    <property type="entry name" value="PEPTIDASE S8"/>
    <property type="match status" value="1"/>
</dbReference>
<evidence type="ECO:0000256" key="3">
    <source>
        <dbReference type="ARBA" id="ARBA00022723"/>
    </source>
</evidence>
<evidence type="ECO:0000256" key="5">
    <source>
        <dbReference type="ARBA" id="ARBA00022825"/>
    </source>
</evidence>
<organism evidence="9 10">
    <name type="scientific">Kroppenstedtia sanguinis</name>
    <dbReference type="NCBI Taxonomy" id="1380684"/>
    <lineage>
        <taxon>Bacteria</taxon>
        <taxon>Bacillati</taxon>
        <taxon>Bacillota</taxon>
        <taxon>Bacilli</taxon>
        <taxon>Bacillales</taxon>
        <taxon>Thermoactinomycetaceae</taxon>
        <taxon>Kroppenstedtia</taxon>
    </lineage>
</organism>
<name>A0ABW4C5Y5_9BACL</name>
<dbReference type="InterPro" id="IPR022398">
    <property type="entry name" value="Peptidase_S8_His-AS"/>
</dbReference>
<evidence type="ECO:0000256" key="2">
    <source>
        <dbReference type="ARBA" id="ARBA00022670"/>
    </source>
</evidence>
<feature type="domain" description="Peptidase S8/S53" evidence="8">
    <location>
        <begin position="110"/>
        <end position="355"/>
    </location>
</feature>
<dbReference type="RefSeq" id="WP_380161991.1">
    <property type="nucleotide sequence ID" value="NZ_JBHTNU010000001.1"/>
</dbReference>
<dbReference type="CDD" id="cd07477">
    <property type="entry name" value="Peptidases_S8_Subtilisin_subset"/>
    <property type="match status" value="1"/>
</dbReference>
<comment type="similarity">
    <text evidence="1 6 7">Belongs to the peptidase S8 family.</text>
</comment>
<dbReference type="PROSITE" id="PS00138">
    <property type="entry name" value="SUBTILASE_SER"/>
    <property type="match status" value="1"/>
</dbReference>
<dbReference type="PROSITE" id="PS00136">
    <property type="entry name" value="SUBTILASE_ASP"/>
    <property type="match status" value="1"/>
</dbReference>
<dbReference type="InterPro" id="IPR050131">
    <property type="entry name" value="Peptidase_S8_subtilisin-like"/>
</dbReference>
<evidence type="ECO:0000256" key="7">
    <source>
        <dbReference type="RuleBase" id="RU003355"/>
    </source>
</evidence>
<evidence type="ECO:0000259" key="8">
    <source>
        <dbReference type="Pfam" id="PF00082"/>
    </source>
</evidence>
<feature type="active site" description="Charge relay system" evidence="6">
    <location>
        <position position="152"/>
    </location>
</feature>
<comment type="caution">
    <text evidence="9">The sequence shown here is derived from an EMBL/GenBank/DDBJ whole genome shotgun (WGS) entry which is preliminary data.</text>
</comment>
<evidence type="ECO:0000313" key="9">
    <source>
        <dbReference type="EMBL" id="MFD1425333.1"/>
    </source>
</evidence>
<dbReference type="InterPro" id="IPR023828">
    <property type="entry name" value="Peptidase_S8_Ser-AS"/>
</dbReference>
<dbReference type="InterPro" id="IPR023827">
    <property type="entry name" value="Peptidase_S8_Asp-AS"/>
</dbReference>
<dbReference type="PROSITE" id="PS51892">
    <property type="entry name" value="SUBTILASE"/>
    <property type="match status" value="1"/>
</dbReference>
<dbReference type="Gene3D" id="3.40.50.200">
    <property type="entry name" value="Peptidase S8/S53 domain"/>
    <property type="match status" value="1"/>
</dbReference>
<keyword evidence="4 6" id="KW-0378">Hydrolase</keyword>
<evidence type="ECO:0000256" key="1">
    <source>
        <dbReference type="ARBA" id="ARBA00011073"/>
    </source>
</evidence>
<gene>
    <name evidence="9" type="ORF">ACFQ4Y_00085</name>
</gene>
<dbReference type="InterPro" id="IPR015500">
    <property type="entry name" value="Peptidase_S8_subtilisin-rel"/>
</dbReference>
<dbReference type="Proteomes" id="UP001597282">
    <property type="component" value="Unassembled WGS sequence"/>
</dbReference>
<reference evidence="10" key="1">
    <citation type="journal article" date="2019" name="Int. J. Syst. Evol. Microbiol.">
        <title>The Global Catalogue of Microorganisms (GCM) 10K type strain sequencing project: providing services to taxonomists for standard genome sequencing and annotation.</title>
        <authorList>
            <consortium name="The Broad Institute Genomics Platform"/>
            <consortium name="The Broad Institute Genome Sequencing Center for Infectious Disease"/>
            <person name="Wu L."/>
            <person name="Ma J."/>
        </authorList>
    </citation>
    <scope>NUCLEOTIDE SEQUENCE [LARGE SCALE GENOMIC DNA]</scope>
    <source>
        <strain evidence="10">S1</strain>
    </source>
</reference>
<dbReference type="PROSITE" id="PS00137">
    <property type="entry name" value="SUBTILASE_HIS"/>
    <property type="match status" value="1"/>
</dbReference>
<keyword evidence="5 6" id="KW-0720">Serine protease</keyword>
<feature type="active site" description="Charge relay system" evidence="6">
    <location>
        <position position="119"/>
    </location>
</feature>
<keyword evidence="2 6" id="KW-0645">Protease</keyword>
<protein>
    <submittedName>
        <fullName evidence="9">S8 family peptidase</fullName>
    </submittedName>
</protein>
<dbReference type="InterPro" id="IPR036852">
    <property type="entry name" value="Peptidase_S8/S53_dom_sf"/>
</dbReference>
<dbReference type="Pfam" id="PF00082">
    <property type="entry name" value="Peptidase_S8"/>
    <property type="match status" value="1"/>
</dbReference>
<dbReference type="PRINTS" id="PR00723">
    <property type="entry name" value="SUBTILISIN"/>
</dbReference>
<keyword evidence="10" id="KW-1185">Reference proteome</keyword>
<dbReference type="EMBL" id="JBHTNU010000001">
    <property type="protein sequence ID" value="MFD1425333.1"/>
    <property type="molecule type" value="Genomic_DNA"/>
</dbReference>
<evidence type="ECO:0000256" key="4">
    <source>
        <dbReference type="ARBA" id="ARBA00022801"/>
    </source>
</evidence>
<feature type="active site" description="Charge relay system" evidence="6">
    <location>
        <position position="312"/>
    </location>
</feature>
<evidence type="ECO:0000313" key="10">
    <source>
        <dbReference type="Proteomes" id="UP001597282"/>
    </source>
</evidence>
<evidence type="ECO:0000256" key="6">
    <source>
        <dbReference type="PROSITE-ProRule" id="PRU01240"/>
    </source>
</evidence>
<dbReference type="PANTHER" id="PTHR43806:SF11">
    <property type="entry name" value="CEREVISIN-RELATED"/>
    <property type="match status" value="1"/>
</dbReference>
<proteinExistence type="inferred from homology"/>
<dbReference type="InterPro" id="IPR034202">
    <property type="entry name" value="Subtilisin_Carlsberg-like"/>
</dbReference>
<accession>A0ABW4C5Y5</accession>
<dbReference type="InterPro" id="IPR000209">
    <property type="entry name" value="Peptidase_S8/S53_dom"/>
</dbReference>